<dbReference type="AlphaFoldDB" id="A0A813KWR3"/>
<proteinExistence type="predicted"/>
<organism evidence="1 2">
    <name type="scientific">Polarella glacialis</name>
    <name type="common">Dinoflagellate</name>
    <dbReference type="NCBI Taxonomy" id="89957"/>
    <lineage>
        <taxon>Eukaryota</taxon>
        <taxon>Sar</taxon>
        <taxon>Alveolata</taxon>
        <taxon>Dinophyceae</taxon>
        <taxon>Suessiales</taxon>
        <taxon>Suessiaceae</taxon>
        <taxon>Polarella</taxon>
    </lineage>
</organism>
<gene>
    <name evidence="1" type="ORF">PGLA2088_LOCUS39721</name>
</gene>
<evidence type="ECO:0000313" key="1">
    <source>
        <dbReference type="EMBL" id="CAE8717830.1"/>
    </source>
</evidence>
<protein>
    <submittedName>
        <fullName evidence="1">Uncharacterized protein</fullName>
    </submittedName>
</protein>
<sequence>MFLGSANLRFLNMSPLRRGELAFPIWKLLECMNVGSQTGNFWIFSKRSSCCDKAPEAAVWARTSNRGRRSLRGRQTNAKQRLVDSRPPLSRLALKKIRQPSFDDPSVSRPDFLSKDPEDCNTEFRLLRRLRRVSESQLSDGVALHPQAPGPQGFRSAVLSFLQSLGDPAQNSALVILDEKYGSLPVAGEFISRVLPEAVALPATRILFVLGCPKIVSEDQELAFEWAAQVAGWPVLRMSLGRLGEFTSKVVARLKVWHACEQLLPAVGGMIYAARGTALWKPPEIDVGLKGDARTQSSYEWPCPSEFENPPPMVHFIVQIDARLEDLLESESSDWSPALSFASRCCVAALFRAHGAYRRCRLTLVFRGPGSDGDGGAVVTISKQFAGHLTGSAATENAILVNLRAAVVASEQRRVEGPSQAVDRPGRYAVSVQRPSLQGSAWLRPPLQYRHGNLIELRLTGASIPPPAENIDADHLTQSLELLQSEDSILLVELPVDAKCSWGGRKGMGSGMAPMLGQLHRLPSLISVDCDVSASSQTPQAHVFVLQQAQEQALNARVLPLAVTDVSAHSDRNGGSQRGPKGLFERQGKSFLTRFCRVYYIREEESHGTDTPQGILAIPRVSFERNPVATWATVHRFAGQQIWPAKN</sequence>
<name>A0A813KWR3_POLGL</name>
<evidence type="ECO:0000313" key="2">
    <source>
        <dbReference type="Proteomes" id="UP000626109"/>
    </source>
</evidence>
<accession>A0A813KWR3</accession>
<comment type="caution">
    <text evidence="1">The sequence shown here is derived from an EMBL/GenBank/DDBJ whole genome shotgun (WGS) entry which is preliminary data.</text>
</comment>
<dbReference type="Proteomes" id="UP000626109">
    <property type="component" value="Unassembled WGS sequence"/>
</dbReference>
<reference evidence="1" key="1">
    <citation type="submission" date="2021-02" db="EMBL/GenBank/DDBJ databases">
        <authorList>
            <person name="Dougan E. K."/>
            <person name="Rhodes N."/>
            <person name="Thang M."/>
            <person name="Chan C."/>
        </authorList>
    </citation>
    <scope>NUCLEOTIDE SEQUENCE</scope>
</reference>
<dbReference type="EMBL" id="CAJNNW010033239">
    <property type="protein sequence ID" value="CAE8717830.1"/>
    <property type="molecule type" value="Genomic_DNA"/>
</dbReference>